<keyword evidence="7 9" id="KW-0472">Membrane</keyword>
<feature type="transmembrane region" description="Helical" evidence="9">
    <location>
        <begin position="31"/>
        <end position="53"/>
    </location>
</feature>
<evidence type="ECO:0000256" key="5">
    <source>
        <dbReference type="ARBA" id="ARBA00022692"/>
    </source>
</evidence>
<evidence type="ECO:0000313" key="11">
    <source>
        <dbReference type="EMBL" id="MXU64786.1"/>
    </source>
</evidence>
<dbReference type="InterPro" id="IPR055348">
    <property type="entry name" value="DctQ"/>
</dbReference>
<keyword evidence="5 9" id="KW-0812">Transmembrane</keyword>
<evidence type="ECO:0000313" key="12">
    <source>
        <dbReference type="Proteomes" id="UP000436016"/>
    </source>
</evidence>
<keyword evidence="4 9" id="KW-0997">Cell inner membrane</keyword>
<comment type="subunit">
    <text evidence="9">The complex comprises the extracytoplasmic solute receptor protein and the two transmembrane proteins.</text>
</comment>
<evidence type="ECO:0000256" key="7">
    <source>
        <dbReference type="ARBA" id="ARBA00023136"/>
    </source>
</evidence>
<comment type="caution">
    <text evidence="11">The sequence shown here is derived from an EMBL/GenBank/DDBJ whole genome shotgun (WGS) entry which is preliminary data.</text>
</comment>
<evidence type="ECO:0000256" key="2">
    <source>
        <dbReference type="ARBA" id="ARBA00022448"/>
    </source>
</evidence>
<gene>
    <name evidence="11" type="ORF">GSH16_04965</name>
</gene>
<comment type="function">
    <text evidence="9">Part of the tripartite ATP-independent periplasmic (TRAP) transport system.</text>
</comment>
<keyword evidence="12" id="KW-1185">Reference proteome</keyword>
<dbReference type="GO" id="GO:0022857">
    <property type="term" value="F:transmembrane transporter activity"/>
    <property type="evidence" value="ECO:0007669"/>
    <property type="project" value="UniProtKB-UniRule"/>
</dbReference>
<proteinExistence type="inferred from homology"/>
<dbReference type="PANTHER" id="PTHR35011">
    <property type="entry name" value="2,3-DIKETO-L-GULONATE TRAP TRANSPORTER SMALL PERMEASE PROTEIN YIAM"/>
    <property type="match status" value="1"/>
</dbReference>
<feature type="domain" description="Tripartite ATP-independent periplasmic transporters DctQ component" evidence="10">
    <location>
        <begin position="40"/>
        <end position="181"/>
    </location>
</feature>
<evidence type="ECO:0000259" key="10">
    <source>
        <dbReference type="Pfam" id="PF04290"/>
    </source>
</evidence>
<evidence type="ECO:0000256" key="4">
    <source>
        <dbReference type="ARBA" id="ARBA00022519"/>
    </source>
</evidence>
<keyword evidence="6 9" id="KW-1133">Transmembrane helix</keyword>
<dbReference type="Proteomes" id="UP000436016">
    <property type="component" value="Unassembled WGS sequence"/>
</dbReference>
<comment type="similarity">
    <text evidence="8 9">Belongs to the TRAP transporter small permease family.</text>
</comment>
<dbReference type="EMBL" id="WUWG01000001">
    <property type="protein sequence ID" value="MXU64786.1"/>
    <property type="molecule type" value="Genomic_DNA"/>
</dbReference>
<evidence type="ECO:0000256" key="1">
    <source>
        <dbReference type="ARBA" id="ARBA00004429"/>
    </source>
</evidence>
<organism evidence="11 12">
    <name type="scientific">Oceanomicrobium pacificus</name>
    <dbReference type="NCBI Taxonomy" id="2692916"/>
    <lineage>
        <taxon>Bacteria</taxon>
        <taxon>Pseudomonadati</taxon>
        <taxon>Pseudomonadota</taxon>
        <taxon>Alphaproteobacteria</taxon>
        <taxon>Rhodobacterales</taxon>
        <taxon>Paracoccaceae</taxon>
        <taxon>Oceanomicrobium</taxon>
    </lineage>
</organism>
<evidence type="ECO:0000256" key="9">
    <source>
        <dbReference type="RuleBase" id="RU369079"/>
    </source>
</evidence>
<accession>A0A6B0TLM0</accession>
<dbReference type="GO" id="GO:0005886">
    <property type="term" value="C:plasma membrane"/>
    <property type="evidence" value="ECO:0007669"/>
    <property type="project" value="UniProtKB-SubCell"/>
</dbReference>
<feature type="transmembrane region" description="Helical" evidence="9">
    <location>
        <begin position="103"/>
        <end position="124"/>
    </location>
</feature>
<dbReference type="InterPro" id="IPR007387">
    <property type="entry name" value="TRAP_DctQ"/>
</dbReference>
<sequence length="203" mass="22257">MVLGGTVLALISALLRPLSVLNTWLLRLGRALAWVALGLMVAIILAQIFFRYVIGDAQNWTEEAARFLMLWMTGLAAPSAYRWGGFVAIDMAVTSLSRIPGLILQLFLLAICLAVCLTGVYFGWDHVTGFAGRFNSSSLRLPLDLVGGEAVKVKLAYMHAALFTCMVLMVLVTLELILSRIVALFDADADPVWDPDRRVVETD</sequence>
<name>A0A6B0TLM0_9RHOB</name>
<keyword evidence="2 9" id="KW-0813">Transport</keyword>
<evidence type="ECO:0000256" key="3">
    <source>
        <dbReference type="ARBA" id="ARBA00022475"/>
    </source>
</evidence>
<keyword evidence="3" id="KW-1003">Cell membrane</keyword>
<evidence type="ECO:0000256" key="8">
    <source>
        <dbReference type="ARBA" id="ARBA00038436"/>
    </source>
</evidence>
<dbReference type="PANTHER" id="PTHR35011:SF2">
    <property type="entry name" value="2,3-DIKETO-L-GULONATE TRAP TRANSPORTER SMALL PERMEASE PROTEIN YIAM"/>
    <property type="match status" value="1"/>
</dbReference>
<comment type="subcellular location">
    <subcellularLocation>
        <location evidence="1 9">Cell inner membrane</location>
        <topology evidence="1 9">Multi-pass membrane protein</topology>
    </subcellularLocation>
</comment>
<protein>
    <recommendedName>
        <fullName evidence="9">TRAP transporter small permease protein</fullName>
    </recommendedName>
</protein>
<dbReference type="AlphaFoldDB" id="A0A6B0TLM0"/>
<evidence type="ECO:0000256" key="6">
    <source>
        <dbReference type="ARBA" id="ARBA00022989"/>
    </source>
</evidence>
<dbReference type="GO" id="GO:0015740">
    <property type="term" value="P:C4-dicarboxylate transport"/>
    <property type="evidence" value="ECO:0007669"/>
    <property type="project" value="TreeGrafter"/>
</dbReference>
<dbReference type="Pfam" id="PF04290">
    <property type="entry name" value="DctQ"/>
    <property type="match status" value="1"/>
</dbReference>
<feature type="transmembrane region" description="Helical" evidence="9">
    <location>
        <begin position="160"/>
        <end position="185"/>
    </location>
</feature>
<reference evidence="11 12" key="1">
    <citation type="submission" date="2019-12" db="EMBL/GenBank/DDBJ databases">
        <title>Strain KN286 was isolated from seawater, which was collected from Caroline Seamount in the tropical western Pacific.</title>
        <authorList>
            <person name="Wang Q."/>
        </authorList>
    </citation>
    <scope>NUCLEOTIDE SEQUENCE [LARGE SCALE GENOMIC DNA]</scope>
    <source>
        <strain evidence="11 12">KN286</strain>
    </source>
</reference>
<feature type="transmembrane region" description="Helical" evidence="9">
    <location>
        <begin position="65"/>
        <end position="83"/>
    </location>
</feature>